<dbReference type="EMBL" id="BMMK01000071">
    <property type="protein sequence ID" value="GGM84407.1"/>
    <property type="molecule type" value="Genomic_DNA"/>
</dbReference>
<evidence type="ECO:0000256" key="1">
    <source>
        <dbReference type="SAM" id="MobiDB-lite"/>
    </source>
</evidence>
<feature type="region of interest" description="Disordered" evidence="1">
    <location>
        <begin position="71"/>
        <end position="92"/>
    </location>
</feature>
<sequence>MWLTRWMRRHRTMRTEIAREDTLETWTVWECGRRKVVVAPKSGHWPPVMMSPLDAGRFRAAVRDAILEMERRADDGHPGPAHHGAVPGVMAQ</sequence>
<evidence type="ECO:0000313" key="2">
    <source>
        <dbReference type="EMBL" id="GGM84407.1"/>
    </source>
</evidence>
<dbReference type="Proteomes" id="UP000637578">
    <property type="component" value="Unassembled WGS sequence"/>
</dbReference>
<dbReference type="AlphaFoldDB" id="A0A8J3CLQ4"/>
<protein>
    <submittedName>
        <fullName evidence="2">Uncharacterized protein</fullName>
    </submittedName>
</protein>
<gene>
    <name evidence="2" type="ORF">GCM10012275_63840</name>
</gene>
<proteinExistence type="predicted"/>
<name>A0A8J3CLQ4_9PSEU</name>
<comment type="caution">
    <text evidence="2">The sequence shown here is derived from an EMBL/GenBank/DDBJ whole genome shotgun (WGS) entry which is preliminary data.</text>
</comment>
<keyword evidence="3" id="KW-1185">Reference proteome</keyword>
<evidence type="ECO:0000313" key="3">
    <source>
        <dbReference type="Proteomes" id="UP000637578"/>
    </source>
</evidence>
<accession>A0A8J3CLQ4</accession>
<reference evidence="2" key="2">
    <citation type="submission" date="2020-09" db="EMBL/GenBank/DDBJ databases">
        <authorList>
            <person name="Sun Q."/>
            <person name="Zhou Y."/>
        </authorList>
    </citation>
    <scope>NUCLEOTIDE SEQUENCE</scope>
    <source>
        <strain evidence="2">CGMCC 4.5737</strain>
    </source>
</reference>
<organism evidence="2 3">
    <name type="scientific">Longimycelium tulufanense</name>
    <dbReference type="NCBI Taxonomy" id="907463"/>
    <lineage>
        <taxon>Bacteria</taxon>
        <taxon>Bacillati</taxon>
        <taxon>Actinomycetota</taxon>
        <taxon>Actinomycetes</taxon>
        <taxon>Pseudonocardiales</taxon>
        <taxon>Pseudonocardiaceae</taxon>
        <taxon>Longimycelium</taxon>
    </lineage>
</organism>
<reference evidence="2" key="1">
    <citation type="journal article" date="2014" name="Int. J. Syst. Evol. Microbiol.">
        <title>Complete genome sequence of Corynebacterium casei LMG S-19264T (=DSM 44701T), isolated from a smear-ripened cheese.</title>
        <authorList>
            <consortium name="US DOE Joint Genome Institute (JGI-PGF)"/>
            <person name="Walter F."/>
            <person name="Albersmeier A."/>
            <person name="Kalinowski J."/>
            <person name="Ruckert C."/>
        </authorList>
    </citation>
    <scope>NUCLEOTIDE SEQUENCE</scope>
    <source>
        <strain evidence="2">CGMCC 4.5737</strain>
    </source>
</reference>